<gene>
    <name evidence="3" type="ORF">SAMN06272737_10619</name>
</gene>
<keyword evidence="2" id="KW-0812">Transmembrane</keyword>
<dbReference type="RefSeq" id="WP_089335846.1">
    <property type="nucleotide sequence ID" value="NZ_FZNO01000006.1"/>
</dbReference>
<keyword evidence="4" id="KW-1185">Reference proteome</keyword>
<reference evidence="3 4" key="1">
    <citation type="submission" date="2017-06" db="EMBL/GenBank/DDBJ databases">
        <authorList>
            <person name="Kim H.J."/>
            <person name="Triplett B.A."/>
        </authorList>
    </citation>
    <scope>NUCLEOTIDE SEQUENCE [LARGE SCALE GENOMIC DNA]</scope>
    <source>
        <strain evidence="3 4">DSM 44272</strain>
    </source>
</reference>
<organism evidence="3 4">
    <name type="scientific">Blastococcus mobilis</name>
    <dbReference type="NCBI Taxonomy" id="1938746"/>
    <lineage>
        <taxon>Bacteria</taxon>
        <taxon>Bacillati</taxon>
        <taxon>Actinomycetota</taxon>
        <taxon>Actinomycetes</taxon>
        <taxon>Geodermatophilales</taxon>
        <taxon>Geodermatophilaceae</taxon>
        <taxon>Blastococcus</taxon>
    </lineage>
</organism>
<proteinExistence type="predicted"/>
<feature type="transmembrane region" description="Helical" evidence="2">
    <location>
        <begin position="120"/>
        <end position="139"/>
    </location>
</feature>
<keyword evidence="2" id="KW-0472">Membrane</keyword>
<accession>A0A238W3U8</accession>
<feature type="compositionally biased region" description="Basic residues" evidence="1">
    <location>
        <begin position="152"/>
        <end position="163"/>
    </location>
</feature>
<dbReference type="Proteomes" id="UP000198403">
    <property type="component" value="Unassembled WGS sequence"/>
</dbReference>
<keyword evidence="2" id="KW-1133">Transmembrane helix</keyword>
<sequence>MIKPARIPTAGATASVGGWPTTRPVNGFSPPTPLEHNSGTDLLDRAAGRRQADDHANALAADEGLTAIEARMPSASPASTMRNAAVGSALVVAASMVVGAYIALPLVLAARELLSAVPNAIALSVALIVLAVLGVLSVLQQTATAPNVKPPGVKRRSRRRGRHATTDRSTAVLALPVRRSPDSGRRTGQHRA</sequence>
<dbReference type="AlphaFoldDB" id="A0A238W3U8"/>
<evidence type="ECO:0000313" key="3">
    <source>
        <dbReference type="EMBL" id="SNR40389.1"/>
    </source>
</evidence>
<evidence type="ECO:0000256" key="2">
    <source>
        <dbReference type="SAM" id="Phobius"/>
    </source>
</evidence>
<dbReference type="EMBL" id="FZNO01000006">
    <property type="protein sequence ID" value="SNR40389.1"/>
    <property type="molecule type" value="Genomic_DNA"/>
</dbReference>
<name>A0A238W3U8_9ACTN</name>
<feature type="region of interest" description="Disordered" evidence="1">
    <location>
        <begin position="1"/>
        <end position="40"/>
    </location>
</feature>
<feature type="transmembrane region" description="Helical" evidence="2">
    <location>
        <begin position="84"/>
        <end position="108"/>
    </location>
</feature>
<feature type="region of interest" description="Disordered" evidence="1">
    <location>
        <begin position="146"/>
        <end position="192"/>
    </location>
</feature>
<protein>
    <submittedName>
        <fullName evidence="3">Uncharacterized protein</fullName>
    </submittedName>
</protein>
<evidence type="ECO:0000313" key="4">
    <source>
        <dbReference type="Proteomes" id="UP000198403"/>
    </source>
</evidence>
<evidence type="ECO:0000256" key="1">
    <source>
        <dbReference type="SAM" id="MobiDB-lite"/>
    </source>
</evidence>